<accession>A0AAN8IZG4</accession>
<dbReference type="SUPFAM" id="SSF49764">
    <property type="entry name" value="HSP20-like chaperones"/>
    <property type="match status" value="1"/>
</dbReference>
<dbReference type="AlphaFoldDB" id="A0AAN8IZG4"/>
<evidence type="ECO:0008006" key="3">
    <source>
        <dbReference type="Google" id="ProtNLM"/>
    </source>
</evidence>
<evidence type="ECO:0000313" key="2">
    <source>
        <dbReference type="Proteomes" id="UP001347796"/>
    </source>
</evidence>
<organism evidence="1 2">
    <name type="scientific">Patella caerulea</name>
    <name type="common">Rayed Mediterranean limpet</name>
    <dbReference type="NCBI Taxonomy" id="87958"/>
    <lineage>
        <taxon>Eukaryota</taxon>
        <taxon>Metazoa</taxon>
        <taxon>Spiralia</taxon>
        <taxon>Lophotrochozoa</taxon>
        <taxon>Mollusca</taxon>
        <taxon>Gastropoda</taxon>
        <taxon>Patellogastropoda</taxon>
        <taxon>Patelloidea</taxon>
        <taxon>Patellidae</taxon>
        <taxon>Patella</taxon>
    </lineage>
</organism>
<proteinExistence type="predicted"/>
<evidence type="ECO:0000313" key="1">
    <source>
        <dbReference type="EMBL" id="KAK6167959.1"/>
    </source>
</evidence>
<keyword evidence="2" id="KW-1185">Reference proteome</keyword>
<dbReference type="Gene3D" id="2.60.40.790">
    <property type="match status" value="1"/>
</dbReference>
<sequence>MAEGDYRRPQAVESHEEDLLTVTVTLHIKDLKVRSVHAFKKDVKEPENATVEHSFKERGFQVTCDVQNKDKTVTKYKQVIRRLPGLIDPDNCDIKYEKEKIILILRKKEECSWEVQLSKNMLEQEDIEMD</sequence>
<gene>
    <name evidence="1" type="ORF">SNE40_021877</name>
</gene>
<reference evidence="1 2" key="1">
    <citation type="submission" date="2024-01" db="EMBL/GenBank/DDBJ databases">
        <title>The genome of the rayed Mediterranean limpet Patella caerulea (Linnaeus, 1758).</title>
        <authorList>
            <person name="Anh-Thu Weber A."/>
            <person name="Halstead-Nussloch G."/>
        </authorList>
    </citation>
    <scope>NUCLEOTIDE SEQUENCE [LARGE SCALE GENOMIC DNA]</scope>
    <source>
        <strain evidence="1">AATW-2023a</strain>
        <tissue evidence="1">Whole specimen</tissue>
    </source>
</reference>
<comment type="caution">
    <text evidence="1">The sequence shown here is derived from an EMBL/GenBank/DDBJ whole genome shotgun (WGS) entry which is preliminary data.</text>
</comment>
<dbReference type="Proteomes" id="UP001347796">
    <property type="component" value="Unassembled WGS sequence"/>
</dbReference>
<name>A0AAN8IZG4_PATCE</name>
<dbReference type="EMBL" id="JAZGQO010000018">
    <property type="protein sequence ID" value="KAK6167959.1"/>
    <property type="molecule type" value="Genomic_DNA"/>
</dbReference>
<protein>
    <recommendedName>
        <fullName evidence="3">CS domain-containing protein</fullName>
    </recommendedName>
</protein>
<dbReference type="InterPro" id="IPR008978">
    <property type="entry name" value="HSP20-like_chaperone"/>
</dbReference>